<evidence type="ECO:0000259" key="4">
    <source>
        <dbReference type="SMART" id="SM00470"/>
    </source>
</evidence>
<evidence type="ECO:0000313" key="6">
    <source>
        <dbReference type="Proteomes" id="UP001333102"/>
    </source>
</evidence>
<dbReference type="SMART" id="SM00470">
    <property type="entry name" value="ParB"/>
    <property type="match status" value="1"/>
</dbReference>
<accession>A0ABZ1BQ00</accession>
<dbReference type="PANTHER" id="PTHR33375:SF1">
    <property type="entry name" value="CHROMOSOME-PARTITIONING PROTEIN PARB-RELATED"/>
    <property type="match status" value="1"/>
</dbReference>
<organism evidence="5 6">
    <name type="scientific">Geochorda subterranea</name>
    <dbReference type="NCBI Taxonomy" id="3109564"/>
    <lineage>
        <taxon>Bacteria</taxon>
        <taxon>Bacillati</taxon>
        <taxon>Bacillota</taxon>
        <taxon>Limnochordia</taxon>
        <taxon>Limnochordales</taxon>
        <taxon>Geochordaceae</taxon>
        <taxon>Geochorda</taxon>
    </lineage>
</organism>
<dbReference type="Gene3D" id="3.90.1530.30">
    <property type="match status" value="1"/>
</dbReference>
<dbReference type="SUPFAM" id="SSF109709">
    <property type="entry name" value="KorB DNA-binding domain-like"/>
    <property type="match status" value="1"/>
</dbReference>
<evidence type="ECO:0000256" key="3">
    <source>
        <dbReference type="SAM" id="MobiDB-lite"/>
    </source>
</evidence>
<dbReference type="Proteomes" id="UP001333102">
    <property type="component" value="Chromosome"/>
</dbReference>
<dbReference type="EMBL" id="CP141614">
    <property type="protein sequence ID" value="WRP14877.1"/>
    <property type="molecule type" value="Genomic_DNA"/>
</dbReference>
<dbReference type="InterPro" id="IPR036086">
    <property type="entry name" value="ParB/Sulfiredoxin_sf"/>
</dbReference>
<reference evidence="6" key="1">
    <citation type="submission" date="2023-12" db="EMBL/GenBank/DDBJ databases">
        <title>Novel isolates from deep terrestrial aquifers shed light on the physiology and ecology of the class Limnochordia.</title>
        <authorList>
            <person name="Karnachuk O.V."/>
            <person name="Lukina A.P."/>
            <person name="Avakyan M.R."/>
            <person name="Kadnikov V."/>
            <person name="Begmatov S."/>
            <person name="Beletsky A.V."/>
            <person name="Mardanov A.V."/>
            <person name="Ravin N.V."/>
        </authorList>
    </citation>
    <scope>NUCLEOTIDE SEQUENCE [LARGE SCALE GENOMIC DNA]</scope>
    <source>
        <strain evidence="6">LN</strain>
    </source>
</reference>
<gene>
    <name evidence="5" type="ORF">VLY81_01510</name>
</gene>
<keyword evidence="6" id="KW-1185">Reference proteome</keyword>
<keyword evidence="2" id="KW-0159">Chromosome partition</keyword>
<sequence>MPEYLQIPVERIRCEQQVRRTFSEASIDGLAQSLKEVGMLHPVLVIPDDDGSYRLVSGERRLRAAMQAGERLVPALVVRQPRGSITQIQLIENLQREDLNPVERALAIQAFMQQESLSKAAAAARLGIPRTTLTDWLDVLELDERYQAALVDNFTGGDSPLTLSHVSEARALAARLGSPGIASVLLDAVLEHRLSKAETRQVAQLVREHTNLSIQQAVRMVRWSRDGAARAQRGRPDADGAREVAAASDGASTPGAAHEGRRRAEGFAPIIRSLDRVRRALAALVGGALRHTTPEERVQLVEYLQSLRRWIDDAIAFTREMDDPALAAQRRKAMAVALKKAARRRRREERRQALRAEGTTSSVAPDGVASSTGGSPATLDPMA</sequence>
<evidence type="ECO:0000313" key="5">
    <source>
        <dbReference type="EMBL" id="WRP14877.1"/>
    </source>
</evidence>
<dbReference type="PANTHER" id="PTHR33375">
    <property type="entry name" value="CHROMOSOME-PARTITIONING PROTEIN PARB-RELATED"/>
    <property type="match status" value="1"/>
</dbReference>
<dbReference type="SUPFAM" id="SSF110849">
    <property type="entry name" value="ParB/Sulfiredoxin"/>
    <property type="match status" value="1"/>
</dbReference>
<comment type="similarity">
    <text evidence="1">Belongs to the ParB family.</text>
</comment>
<protein>
    <submittedName>
        <fullName evidence="5">ParB/RepB/Spo0J family partition protein</fullName>
    </submittedName>
</protein>
<dbReference type="Pfam" id="PF02195">
    <property type="entry name" value="ParB_N"/>
    <property type="match status" value="1"/>
</dbReference>
<dbReference type="InterPro" id="IPR041468">
    <property type="entry name" value="HTH_ParB/Spo0J"/>
</dbReference>
<dbReference type="InterPro" id="IPR004437">
    <property type="entry name" value="ParB/RepB/Spo0J"/>
</dbReference>
<dbReference type="InterPro" id="IPR003115">
    <property type="entry name" value="ParB_N"/>
</dbReference>
<dbReference type="NCBIfam" id="TIGR00180">
    <property type="entry name" value="parB_part"/>
    <property type="match status" value="1"/>
</dbReference>
<proteinExistence type="inferred from homology"/>
<dbReference type="InterPro" id="IPR050336">
    <property type="entry name" value="Chromosome_partition/occlusion"/>
</dbReference>
<dbReference type="RefSeq" id="WP_324669264.1">
    <property type="nucleotide sequence ID" value="NZ_CP141614.1"/>
</dbReference>
<dbReference type="Pfam" id="PF17762">
    <property type="entry name" value="HTH_ParB"/>
    <property type="match status" value="1"/>
</dbReference>
<feature type="region of interest" description="Disordered" evidence="3">
    <location>
        <begin position="342"/>
        <end position="383"/>
    </location>
</feature>
<evidence type="ECO:0000256" key="1">
    <source>
        <dbReference type="ARBA" id="ARBA00006295"/>
    </source>
</evidence>
<feature type="region of interest" description="Disordered" evidence="3">
    <location>
        <begin position="228"/>
        <end position="262"/>
    </location>
</feature>
<feature type="compositionally biased region" description="Polar residues" evidence="3">
    <location>
        <begin position="358"/>
        <end position="375"/>
    </location>
</feature>
<feature type="domain" description="ParB-like N-terminal" evidence="4">
    <location>
        <begin position="5"/>
        <end position="94"/>
    </location>
</feature>
<name>A0ABZ1BQ00_9FIRM</name>
<dbReference type="Gene3D" id="1.10.10.2830">
    <property type="match status" value="1"/>
</dbReference>
<feature type="compositionally biased region" description="Basic and acidic residues" evidence="3">
    <location>
        <begin position="228"/>
        <end position="242"/>
    </location>
</feature>
<evidence type="ECO:0000256" key="2">
    <source>
        <dbReference type="ARBA" id="ARBA00022829"/>
    </source>
</evidence>